<comment type="caution">
    <text evidence="1">The sequence shown here is derived from an EMBL/GenBank/DDBJ whole genome shotgun (WGS) entry which is preliminary data.</text>
</comment>
<dbReference type="OrthoDB" id="9832771at2"/>
<proteinExistence type="predicted"/>
<accession>A0A2T1GMK7</accession>
<keyword evidence="2" id="KW-1185">Reference proteome</keyword>
<protein>
    <submittedName>
        <fullName evidence="1">Uncharacterized protein</fullName>
    </submittedName>
</protein>
<gene>
    <name evidence="1" type="ORF">C7B77_02055</name>
</gene>
<dbReference type="AlphaFoldDB" id="A0A2T1GMK7"/>
<evidence type="ECO:0000313" key="2">
    <source>
        <dbReference type="Proteomes" id="UP000238937"/>
    </source>
</evidence>
<reference evidence="1 2" key="1">
    <citation type="submission" date="2018-03" db="EMBL/GenBank/DDBJ databases">
        <title>The ancient ancestry and fast evolution of plastids.</title>
        <authorList>
            <person name="Moore K.R."/>
            <person name="Magnabosco C."/>
            <person name="Momper L."/>
            <person name="Gold D.A."/>
            <person name="Bosak T."/>
            <person name="Fournier G.P."/>
        </authorList>
    </citation>
    <scope>NUCLEOTIDE SEQUENCE [LARGE SCALE GENOMIC DNA]</scope>
    <source>
        <strain evidence="1 2">CCALA 037</strain>
    </source>
</reference>
<dbReference type="Proteomes" id="UP000238937">
    <property type="component" value="Unassembled WGS sequence"/>
</dbReference>
<evidence type="ECO:0000313" key="1">
    <source>
        <dbReference type="EMBL" id="PSB59134.1"/>
    </source>
</evidence>
<name>A0A2T1GMK7_9CYAN</name>
<organism evidence="1 2">
    <name type="scientific">Chamaesiphon polymorphus CCALA 037</name>
    <dbReference type="NCBI Taxonomy" id="2107692"/>
    <lineage>
        <taxon>Bacteria</taxon>
        <taxon>Bacillati</taxon>
        <taxon>Cyanobacteriota</taxon>
        <taxon>Cyanophyceae</taxon>
        <taxon>Gomontiellales</taxon>
        <taxon>Chamaesiphonaceae</taxon>
        <taxon>Chamaesiphon</taxon>
    </lineage>
</organism>
<dbReference type="RefSeq" id="WP_106299832.1">
    <property type="nucleotide sequence ID" value="NZ_PVWO01000013.1"/>
</dbReference>
<dbReference type="EMBL" id="PVWO01000013">
    <property type="protein sequence ID" value="PSB59134.1"/>
    <property type="molecule type" value="Genomic_DNA"/>
</dbReference>
<sequence>MDSIDKKICHLAESLLVKGEFLSWRRFNLPAFSIPDLKIASICNQQSNRIVVEKIIATSIVDSHQGRDASTTYLVEVLAAVSIVSSVEENELTIVTSGNINSYEQPFTFTIRHHSDGLFVLLDVAF</sequence>